<dbReference type="InterPro" id="IPR000182">
    <property type="entry name" value="GNAT_dom"/>
</dbReference>
<feature type="domain" description="N-acetyltransferase" evidence="1">
    <location>
        <begin position="1"/>
        <end position="140"/>
    </location>
</feature>
<dbReference type="STRING" id="1313296.SAMN05661091_2562"/>
<gene>
    <name evidence="2" type="ORF">SAMN05661091_2562</name>
</gene>
<evidence type="ECO:0000259" key="1">
    <source>
        <dbReference type="PROSITE" id="PS51186"/>
    </source>
</evidence>
<dbReference type="Pfam" id="PF00583">
    <property type="entry name" value="Acetyltransf_1"/>
    <property type="match status" value="1"/>
</dbReference>
<dbReference type="InterPro" id="IPR016181">
    <property type="entry name" value="Acyl_CoA_acyltransferase"/>
</dbReference>
<dbReference type="EMBL" id="LT840184">
    <property type="protein sequence ID" value="SMF84232.1"/>
    <property type="molecule type" value="Genomic_DNA"/>
</dbReference>
<protein>
    <submittedName>
        <fullName evidence="2">Acetyltransferases</fullName>
    </submittedName>
</protein>
<dbReference type="PROSITE" id="PS51186">
    <property type="entry name" value="GNAT"/>
    <property type="match status" value="1"/>
</dbReference>
<dbReference type="GO" id="GO:0016747">
    <property type="term" value="F:acyltransferase activity, transferring groups other than amino-acyl groups"/>
    <property type="evidence" value="ECO:0007669"/>
    <property type="project" value="InterPro"/>
</dbReference>
<evidence type="ECO:0000313" key="2">
    <source>
        <dbReference type="EMBL" id="SMF84232.1"/>
    </source>
</evidence>
<sequence length="140" mass="16296">MQTTELWIKKEDSSVRKKLLDYNLSQVTDELTDHVDTIEITITNDNDVLVAGITASIYWKQMHIDFLWVDESLRGQNKGSELLAKAEDIARQYNCRYIQLETFSFQAPDFYKKRGYTVFGILEDSPCDGAKQYFLKKILN</sequence>
<dbReference type="RefSeq" id="WP_208919496.1">
    <property type="nucleotide sequence ID" value="NZ_LT840184.1"/>
</dbReference>
<dbReference type="Proteomes" id="UP000192940">
    <property type="component" value="Chromosome I"/>
</dbReference>
<proteinExistence type="predicted"/>
<reference evidence="2 3" key="1">
    <citation type="submission" date="2017-04" db="EMBL/GenBank/DDBJ databases">
        <authorList>
            <person name="Afonso C.L."/>
            <person name="Miller P.J."/>
            <person name="Scott M.A."/>
            <person name="Spackman E."/>
            <person name="Goraichik I."/>
            <person name="Dimitrov K.M."/>
            <person name="Suarez D.L."/>
            <person name="Swayne D.E."/>
        </authorList>
    </citation>
    <scope>NUCLEOTIDE SEQUENCE [LARGE SCALE GENOMIC DNA]</scope>
    <source>
        <strain evidence="2 3">N3/975</strain>
    </source>
</reference>
<dbReference type="SUPFAM" id="SSF55729">
    <property type="entry name" value="Acyl-CoA N-acyltransferases (Nat)"/>
    <property type="match status" value="1"/>
</dbReference>
<keyword evidence="2" id="KW-0808">Transferase</keyword>
<evidence type="ECO:0000313" key="3">
    <source>
        <dbReference type="Proteomes" id="UP000192940"/>
    </source>
</evidence>
<dbReference type="Gene3D" id="3.40.630.30">
    <property type="match status" value="1"/>
</dbReference>
<name>A0A1X7HD13_9BACL</name>
<keyword evidence="3" id="KW-1185">Reference proteome</keyword>
<dbReference type="CDD" id="cd04301">
    <property type="entry name" value="NAT_SF"/>
    <property type="match status" value="1"/>
</dbReference>
<accession>A0A1X7HD13</accession>
<organism evidence="2 3">
    <name type="scientific">Paenibacillus uliginis N3/975</name>
    <dbReference type="NCBI Taxonomy" id="1313296"/>
    <lineage>
        <taxon>Bacteria</taxon>
        <taxon>Bacillati</taxon>
        <taxon>Bacillota</taxon>
        <taxon>Bacilli</taxon>
        <taxon>Bacillales</taxon>
        <taxon>Paenibacillaceae</taxon>
        <taxon>Paenibacillus</taxon>
    </lineage>
</organism>
<dbReference type="AlphaFoldDB" id="A0A1X7HD13"/>